<evidence type="ECO:0000313" key="8">
    <source>
        <dbReference type="EMBL" id="VDO06434.1"/>
    </source>
</evidence>
<keyword evidence="4 7" id="KW-1133">Transmembrane helix</keyword>
<dbReference type="InterPro" id="IPR008952">
    <property type="entry name" value="Tetraspanin_EC2_sf"/>
</dbReference>
<dbReference type="OrthoDB" id="10033535at2759"/>
<feature type="transmembrane region" description="Helical" evidence="7">
    <location>
        <begin position="165"/>
        <end position="189"/>
    </location>
</feature>
<evidence type="ECO:0000256" key="4">
    <source>
        <dbReference type="ARBA" id="ARBA00022989"/>
    </source>
</evidence>
<keyword evidence="3 7" id="KW-0812">Transmembrane</keyword>
<keyword evidence="9" id="KW-1185">Reference proteome</keyword>
<dbReference type="WBParaSite" id="HNAJ_0000977701-mRNA-1">
    <property type="protein sequence ID" value="HNAJ_0000977701-mRNA-1"/>
    <property type="gene ID" value="HNAJ_0000977701"/>
</dbReference>
<keyword evidence="6" id="KW-1015">Disulfide bond</keyword>
<sequence length="194" mass="20869">MELSCGEQCLRVLLVVCNLLVFIVSSVCAGFAAYILAKVKEVTDDNNAIVSITIILVVVLFTVVLSFFGCCGAWKLNTCMLKTVKDYASAYVKQLIYNVEVSGSVEAEGILRNLQEKLKCCGATGESDWQDPKTFCCPRNNPNCQVITGKGCVNVIYDYLKGHSVVAGILVLVLAVVEIGAIVAACCLAKNRSV</sequence>
<evidence type="ECO:0000313" key="9">
    <source>
        <dbReference type="Proteomes" id="UP000278807"/>
    </source>
</evidence>
<feature type="transmembrane region" description="Helical" evidence="7">
    <location>
        <begin position="12"/>
        <end position="36"/>
    </location>
</feature>
<accession>A0A0R3TQF7</accession>
<evidence type="ECO:0000256" key="5">
    <source>
        <dbReference type="ARBA" id="ARBA00023136"/>
    </source>
</evidence>
<dbReference type="CDD" id="cd03127">
    <property type="entry name" value="tetraspanin_LEL"/>
    <property type="match status" value="1"/>
</dbReference>
<comment type="similarity">
    <text evidence="2 7">Belongs to the tetraspanin (TM4SF) family.</text>
</comment>
<dbReference type="AlphaFoldDB" id="A0A0R3TQF7"/>
<dbReference type="STRING" id="102285.A0A0R3TQF7"/>
<dbReference type="PIRSF" id="PIRSF002419">
    <property type="entry name" value="Tetraspanin"/>
    <property type="match status" value="1"/>
</dbReference>
<dbReference type="InterPro" id="IPR000301">
    <property type="entry name" value="Tetraspanin_animals"/>
</dbReference>
<organism evidence="10">
    <name type="scientific">Rodentolepis nana</name>
    <name type="common">Dwarf tapeworm</name>
    <name type="synonym">Hymenolepis nana</name>
    <dbReference type="NCBI Taxonomy" id="102285"/>
    <lineage>
        <taxon>Eukaryota</taxon>
        <taxon>Metazoa</taxon>
        <taxon>Spiralia</taxon>
        <taxon>Lophotrochozoa</taxon>
        <taxon>Platyhelminthes</taxon>
        <taxon>Cestoda</taxon>
        <taxon>Eucestoda</taxon>
        <taxon>Cyclophyllidea</taxon>
        <taxon>Hymenolepididae</taxon>
        <taxon>Rodentolepis</taxon>
    </lineage>
</organism>
<evidence type="ECO:0000313" key="10">
    <source>
        <dbReference type="WBParaSite" id="HNAJ_0000977701-mRNA-1"/>
    </source>
</evidence>
<reference evidence="8 9" key="2">
    <citation type="submission" date="2018-11" db="EMBL/GenBank/DDBJ databases">
        <authorList>
            <consortium name="Pathogen Informatics"/>
        </authorList>
    </citation>
    <scope>NUCLEOTIDE SEQUENCE [LARGE SCALE GENOMIC DNA]</scope>
</reference>
<proteinExistence type="inferred from homology"/>
<evidence type="ECO:0000256" key="3">
    <source>
        <dbReference type="ARBA" id="ARBA00022692"/>
    </source>
</evidence>
<reference evidence="10" key="1">
    <citation type="submission" date="2017-02" db="UniProtKB">
        <authorList>
            <consortium name="WormBaseParasite"/>
        </authorList>
    </citation>
    <scope>IDENTIFICATION</scope>
</reference>
<evidence type="ECO:0000256" key="1">
    <source>
        <dbReference type="ARBA" id="ARBA00004141"/>
    </source>
</evidence>
<evidence type="ECO:0000256" key="7">
    <source>
        <dbReference type="RuleBase" id="RU361218"/>
    </source>
</evidence>
<name>A0A0R3TQF7_RODNA</name>
<feature type="transmembrane region" description="Helical" evidence="7">
    <location>
        <begin position="48"/>
        <end position="68"/>
    </location>
</feature>
<protein>
    <recommendedName>
        <fullName evidence="7">Tetraspanin</fullName>
    </recommendedName>
</protein>
<comment type="caution">
    <text evidence="7">Lacks conserved residue(s) required for the propagation of feature annotation.</text>
</comment>
<dbReference type="Pfam" id="PF00335">
    <property type="entry name" value="Tetraspanin"/>
    <property type="match status" value="2"/>
</dbReference>
<dbReference type="InterPro" id="IPR018499">
    <property type="entry name" value="Tetraspanin/Peripherin"/>
</dbReference>
<gene>
    <name evidence="8" type="ORF">HNAJ_LOCUS9772</name>
</gene>
<dbReference type="EMBL" id="UZAE01012743">
    <property type="protein sequence ID" value="VDO06434.1"/>
    <property type="molecule type" value="Genomic_DNA"/>
</dbReference>
<dbReference type="Gene3D" id="1.10.1450.10">
    <property type="entry name" value="Tetraspanin"/>
    <property type="match status" value="1"/>
</dbReference>
<comment type="subcellular location">
    <subcellularLocation>
        <location evidence="1 7">Membrane</location>
        <topology evidence="1 7">Multi-pass membrane protein</topology>
    </subcellularLocation>
</comment>
<feature type="disulfide bond" evidence="6">
    <location>
        <begin position="121"/>
        <end position="137"/>
    </location>
</feature>
<dbReference type="Proteomes" id="UP000278807">
    <property type="component" value="Unassembled WGS sequence"/>
</dbReference>
<dbReference type="SUPFAM" id="SSF48652">
    <property type="entry name" value="Tetraspanin"/>
    <property type="match status" value="1"/>
</dbReference>
<feature type="disulfide bond" evidence="6">
    <location>
        <begin position="120"/>
        <end position="152"/>
    </location>
</feature>
<evidence type="ECO:0000256" key="6">
    <source>
        <dbReference type="PIRSR" id="PIRSR002419-1"/>
    </source>
</evidence>
<dbReference type="GO" id="GO:0016020">
    <property type="term" value="C:membrane"/>
    <property type="evidence" value="ECO:0007669"/>
    <property type="project" value="UniProtKB-SubCell"/>
</dbReference>
<keyword evidence="5 7" id="KW-0472">Membrane</keyword>
<evidence type="ECO:0000256" key="2">
    <source>
        <dbReference type="ARBA" id="ARBA00006840"/>
    </source>
</evidence>